<dbReference type="Gene3D" id="1.10.10.10">
    <property type="entry name" value="Winged helix-like DNA-binding domain superfamily/Winged helix DNA-binding domain"/>
    <property type="match status" value="1"/>
</dbReference>
<reference evidence="2" key="2">
    <citation type="journal article" date="2021" name="PeerJ">
        <title>Extensive microbial diversity within the chicken gut microbiome revealed by metagenomics and culture.</title>
        <authorList>
            <person name="Gilroy R."/>
            <person name="Ravi A."/>
            <person name="Getino M."/>
            <person name="Pursley I."/>
            <person name="Horton D.L."/>
            <person name="Alikhan N.F."/>
            <person name="Baker D."/>
            <person name="Gharbi K."/>
            <person name="Hall N."/>
            <person name="Watson M."/>
            <person name="Adriaenssens E.M."/>
            <person name="Foster-Nyarko E."/>
            <person name="Jarju S."/>
            <person name="Secka A."/>
            <person name="Antonio M."/>
            <person name="Oren A."/>
            <person name="Chaudhuri R.R."/>
            <person name="La Ragione R."/>
            <person name="Hildebrand F."/>
            <person name="Pallen M.J."/>
        </authorList>
    </citation>
    <scope>NUCLEOTIDE SEQUENCE</scope>
    <source>
        <strain evidence="2">ChiSxjej2B14-6234</strain>
    </source>
</reference>
<dbReference type="EMBL" id="DVFJ01000030">
    <property type="protein sequence ID" value="HIQ72266.1"/>
    <property type="molecule type" value="Genomic_DNA"/>
</dbReference>
<evidence type="ECO:0000313" key="2">
    <source>
        <dbReference type="EMBL" id="HIQ72266.1"/>
    </source>
</evidence>
<dbReference type="InterPro" id="IPR005149">
    <property type="entry name" value="Tscrpt_reg_PadR_N"/>
</dbReference>
<reference evidence="2" key="1">
    <citation type="submission" date="2020-10" db="EMBL/GenBank/DDBJ databases">
        <authorList>
            <person name="Gilroy R."/>
        </authorList>
    </citation>
    <scope>NUCLEOTIDE SEQUENCE</scope>
    <source>
        <strain evidence="2">ChiSxjej2B14-6234</strain>
    </source>
</reference>
<dbReference type="InterPro" id="IPR036390">
    <property type="entry name" value="WH_DNA-bd_sf"/>
</dbReference>
<dbReference type="PANTHER" id="PTHR33169:SF13">
    <property type="entry name" value="PADR-FAMILY TRANSCRIPTIONAL REGULATOR"/>
    <property type="match status" value="1"/>
</dbReference>
<protein>
    <submittedName>
        <fullName evidence="2">Helix-turn-helix transcriptional regulator</fullName>
    </submittedName>
</protein>
<organism evidence="2 3">
    <name type="scientific">Candidatus Onthenecus intestinigallinarum</name>
    <dbReference type="NCBI Taxonomy" id="2840875"/>
    <lineage>
        <taxon>Bacteria</taxon>
        <taxon>Bacillati</taxon>
        <taxon>Bacillota</taxon>
        <taxon>Clostridia</taxon>
        <taxon>Eubacteriales</taxon>
        <taxon>Candidatus Onthenecus</taxon>
    </lineage>
</organism>
<gene>
    <name evidence="2" type="ORF">IAB73_08685</name>
</gene>
<evidence type="ECO:0000313" key="3">
    <source>
        <dbReference type="Proteomes" id="UP000886887"/>
    </source>
</evidence>
<dbReference type="SUPFAM" id="SSF46785">
    <property type="entry name" value="Winged helix' DNA-binding domain"/>
    <property type="match status" value="1"/>
</dbReference>
<dbReference type="AlphaFoldDB" id="A0A9D0ZAJ9"/>
<evidence type="ECO:0000259" key="1">
    <source>
        <dbReference type="Pfam" id="PF03551"/>
    </source>
</evidence>
<name>A0A9D0ZAJ9_9FIRM</name>
<accession>A0A9D0ZAJ9</accession>
<dbReference type="InterPro" id="IPR036388">
    <property type="entry name" value="WH-like_DNA-bd_sf"/>
</dbReference>
<comment type="caution">
    <text evidence="2">The sequence shown here is derived from an EMBL/GenBank/DDBJ whole genome shotgun (WGS) entry which is preliminary data.</text>
</comment>
<dbReference type="Proteomes" id="UP000886887">
    <property type="component" value="Unassembled WGS sequence"/>
</dbReference>
<dbReference type="Pfam" id="PF03551">
    <property type="entry name" value="PadR"/>
    <property type="match status" value="1"/>
</dbReference>
<dbReference type="PANTHER" id="PTHR33169">
    <property type="entry name" value="PADR-FAMILY TRANSCRIPTIONAL REGULATOR"/>
    <property type="match status" value="1"/>
</dbReference>
<proteinExistence type="predicted"/>
<dbReference type="InterPro" id="IPR052509">
    <property type="entry name" value="Metal_resp_DNA-bind_regulator"/>
</dbReference>
<feature type="domain" description="Transcription regulator PadR N-terminal" evidence="1">
    <location>
        <begin position="19"/>
        <end position="82"/>
    </location>
</feature>
<sequence length="107" mass="11579">MDEQGALTEAVYYILLSLDSPLHGYGIMQRVKEMSGGRVALGAGTLYGALNTLCARGWIEPAASDARRKEYQLTQAGRAALRAEVRRLGELYQNGIHILGGKDDAQA</sequence>